<evidence type="ECO:0000256" key="13">
    <source>
        <dbReference type="SAM" id="Coils"/>
    </source>
</evidence>
<evidence type="ECO:0000256" key="11">
    <source>
        <dbReference type="ARBA" id="ARBA00023212"/>
    </source>
</evidence>
<keyword evidence="10 13" id="KW-0175">Coiled coil</keyword>
<name>A0A9Q5I2D4_SANBA</name>
<dbReference type="GO" id="GO:0000743">
    <property type="term" value="P:nuclear migration involved in conjugation with cellular fusion"/>
    <property type="evidence" value="ECO:0007669"/>
    <property type="project" value="TreeGrafter"/>
</dbReference>
<proteinExistence type="inferred from homology"/>
<feature type="compositionally biased region" description="Low complexity" evidence="14">
    <location>
        <begin position="213"/>
        <end position="222"/>
    </location>
</feature>
<keyword evidence="11" id="KW-0206">Cytoskeleton</keyword>
<evidence type="ECO:0000313" key="16">
    <source>
        <dbReference type="EMBL" id="OCB90384.1"/>
    </source>
</evidence>
<dbReference type="InterPro" id="IPR022157">
    <property type="entry name" value="Dynactin"/>
</dbReference>
<keyword evidence="12" id="KW-0131">Cell cycle</keyword>
<evidence type="ECO:0000256" key="10">
    <source>
        <dbReference type="ARBA" id="ARBA00023054"/>
    </source>
</evidence>
<dbReference type="InterPro" id="IPR000938">
    <property type="entry name" value="CAP-Gly_domain"/>
</dbReference>
<feature type="compositionally biased region" description="Low complexity" evidence="14">
    <location>
        <begin position="125"/>
        <end position="138"/>
    </location>
</feature>
<feature type="region of interest" description="Disordered" evidence="14">
    <location>
        <begin position="1079"/>
        <end position="1099"/>
    </location>
</feature>
<dbReference type="GO" id="GO:0005819">
    <property type="term" value="C:spindle"/>
    <property type="evidence" value="ECO:0007669"/>
    <property type="project" value="UniProtKB-SubCell"/>
</dbReference>
<sequence length="1257" mass="140046">MATAGDFPPNAIVEVPAGRGKVRFFGTTLFAGGKWVGIELFTPTGKNNGAVNGQEYFKCTMPHGVFVRPSQVKVISLPEDSASPMSPTINAPPSAIRPGMTHSRSSSSGRIRATSIRSPAPGPSSPVVSRSGSPRGPSKSTTPAMVSAARMRPVGAQSPTKRSSLAPAAVITRPTQTRPRTGTVESVPPTPLTATTRNRLADPKRVDSPPAISPSTSYQTSSPPLPAINFHQPEPERPASALAREVQQAETEQENQELKAKIRVLEAKRADDARVIEKLESQLSEVNHFVALRPKLQQKLANLQQELIANRRALADAEQVQTLSETRLLDAQEQLELAMLDKEVAEERAESAELELQSLKERVESLEVELESLREGHGVDGGEVDDSVKSSLAHAQLEKHNDRLREALIRLRDQYRESEQEQRHRVAEMERELQSLEEMTSQYDATLAKLSNAENQIDELKAQLDDALGAEEMLEQLTERNLVLGEKIAEMTITIEDLEALKELNDELEENHVETEKQLHEEIEQKESVIREEIRKINELEDACQDFEGTIGQFRELVLQLQAELDLLRAQTQNAQNESATAASQTAAMFSLNMKLQSTASKHQARHIETVLAKIQARQNKELYEIVKVCRFAPYLPQIYVESDSEATQCYLYFQRMAAKADLINFAIAQSHGLPEALNGHVTEGLVRTCELRARITRMSVLCKRFASIMKRCDVETFLNIGRVYTDVAHFEKRIDLHIDMLCRDEFRDIECVNDVQKTAQTLGHLLEMYSEGLEYDLGEQELGYALTFDHELDNLSASLALISSYISDIMKDEDVSVKSDDDPVAELIEPFKRLLDQIKGTKVMSKKLTKRLEELTQESAALKPHLIPQLDALGKKVPELVDFGITLAHSVLPYLTGVQNNKGTLETKIILGFVNQNAIALSPDNKDSSPWDIVSDAIKKLTQEAASVVPVALEPEHVMKISATPPWVVRVDEIKASLAVNVEAERKVAQLNEEIQELARGIRSRDQTIQESSVRIELMERRLDTVKKQADTISNLEAEIAKARKQEKSYEEAIEQLQSDLDAMEQDNVKLKQLTAGMERQPSVGPQQNETDVMSSEANLETSHLLEQIEALRGAVRYLRRENSYLKGQDLLREIQALPPIPDFSSRPSTPPLDPSDSTSESDSDSESLHPPSLRSLATETNILYRDVLTFSSTPRVVDLSVINKKRMDPSHHGRGWMPKKLSPSYQLLQRKMAAEELSRRVKGLLGKASSVGVTQ</sequence>
<reference evidence="16" key="1">
    <citation type="submission" date="2016-06" db="EMBL/GenBank/DDBJ databases">
        <title>Draft Genome sequence of the fungus Inonotus baumii.</title>
        <authorList>
            <person name="Zhu H."/>
            <person name="Lin W."/>
        </authorList>
    </citation>
    <scope>NUCLEOTIDE SEQUENCE</scope>
    <source>
        <strain evidence="16">821</strain>
    </source>
</reference>
<keyword evidence="6" id="KW-0132">Cell division</keyword>
<protein>
    <submittedName>
        <fullName evidence="16">Dynactin</fullName>
    </submittedName>
</protein>
<comment type="similarity">
    <text evidence="4">Belongs to the dynactin 150 kDa subunit family.</text>
</comment>
<dbReference type="GO" id="GO:0005816">
    <property type="term" value="C:spindle pole body"/>
    <property type="evidence" value="ECO:0007669"/>
    <property type="project" value="TreeGrafter"/>
</dbReference>
<dbReference type="PROSITE" id="PS00845">
    <property type="entry name" value="CAP_GLY_1"/>
    <property type="match status" value="1"/>
</dbReference>
<dbReference type="InterPro" id="IPR036859">
    <property type="entry name" value="CAP-Gly_dom_sf"/>
</dbReference>
<organism evidence="16 17">
    <name type="scientific">Sanghuangporus baumii</name>
    <name type="common">Phellinus baumii</name>
    <dbReference type="NCBI Taxonomy" id="108892"/>
    <lineage>
        <taxon>Eukaryota</taxon>
        <taxon>Fungi</taxon>
        <taxon>Dikarya</taxon>
        <taxon>Basidiomycota</taxon>
        <taxon>Agaricomycotina</taxon>
        <taxon>Agaricomycetes</taxon>
        <taxon>Hymenochaetales</taxon>
        <taxon>Hymenochaetaceae</taxon>
        <taxon>Sanghuangporus</taxon>
    </lineage>
</organism>
<dbReference type="PANTHER" id="PTHR18916:SF6">
    <property type="entry name" value="DYNACTIN SUBUNIT 1"/>
    <property type="match status" value="1"/>
</dbReference>
<feature type="region of interest" description="Disordered" evidence="14">
    <location>
        <begin position="1140"/>
        <end position="1176"/>
    </location>
</feature>
<dbReference type="GO" id="GO:0005874">
    <property type="term" value="C:microtubule"/>
    <property type="evidence" value="ECO:0007669"/>
    <property type="project" value="UniProtKB-KW"/>
</dbReference>
<dbReference type="Gene3D" id="2.30.30.190">
    <property type="entry name" value="CAP Gly-rich-like domain"/>
    <property type="match status" value="1"/>
</dbReference>
<dbReference type="Gene3D" id="1.10.287.1490">
    <property type="match status" value="1"/>
</dbReference>
<feature type="compositionally biased region" description="Low complexity" evidence="14">
    <location>
        <begin position="172"/>
        <end position="183"/>
    </location>
</feature>
<dbReference type="PANTHER" id="PTHR18916">
    <property type="entry name" value="DYNACTIN 1-RELATED MICROTUBULE-BINDING"/>
    <property type="match status" value="1"/>
</dbReference>
<keyword evidence="7" id="KW-0493">Microtubule</keyword>
<keyword evidence="5" id="KW-0963">Cytoplasm</keyword>
<keyword evidence="8" id="KW-0498">Mitosis</keyword>
<evidence type="ECO:0000256" key="2">
    <source>
        <dbReference type="ARBA" id="ARBA00004186"/>
    </source>
</evidence>
<evidence type="ECO:0000256" key="12">
    <source>
        <dbReference type="ARBA" id="ARBA00023306"/>
    </source>
</evidence>
<evidence type="ECO:0000256" key="1">
    <source>
        <dbReference type="ARBA" id="ARBA00004114"/>
    </source>
</evidence>
<gene>
    <name evidence="16" type="ORF">A7U60_g2394</name>
</gene>
<dbReference type="PROSITE" id="PS50245">
    <property type="entry name" value="CAP_GLY_2"/>
    <property type="match status" value="1"/>
</dbReference>
<evidence type="ECO:0000256" key="9">
    <source>
        <dbReference type="ARBA" id="ARBA00023017"/>
    </source>
</evidence>
<dbReference type="GO" id="GO:0030286">
    <property type="term" value="C:dynein complex"/>
    <property type="evidence" value="ECO:0007669"/>
    <property type="project" value="UniProtKB-KW"/>
</dbReference>
<feature type="compositionally biased region" description="Polar residues" evidence="14">
    <location>
        <begin position="1085"/>
        <end position="1099"/>
    </location>
</feature>
<evidence type="ECO:0000256" key="3">
    <source>
        <dbReference type="ARBA" id="ARBA00004544"/>
    </source>
</evidence>
<keyword evidence="17" id="KW-1185">Reference proteome</keyword>
<feature type="region of interest" description="Disordered" evidence="14">
    <location>
        <begin position="78"/>
        <end position="225"/>
    </location>
</feature>
<feature type="coiled-coil region" evidence="13">
    <location>
        <begin position="239"/>
        <end position="578"/>
    </location>
</feature>
<dbReference type="SUPFAM" id="SSF74924">
    <property type="entry name" value="Cap-Gly domain"/>
    <property type="match status" value="1"/>
</dbReference>
<evidence type="ECO:0000256" key="4">
    <source>
        <dbReference type="ARBA" id="ARBA00011010"/>
    </source>
</evidence>
<evidence type="ECO:0000256" key="7">
    <source>
        <dbReference type="ARBA" id="ARBA00022701"/>
    </source>
</evidence>
<evidence type="ECO:0000313" key="17">
    <source>
        <dbReference type="Proteomes" id="UP000757232"/>
    </source>
</evidence>
<dbReference type="GO" id="GO:0000132">
    <property type="term" value="P:establishment of mitotic spindle orientation"/>
    <property type="evidence" value="ECO:0007669"/>
    <property type="project" value="TreeGrafter"/>
</dbReference>
<keyword evidence="9" id="KW-0243">Dynein</keyword>
<dbReference type="SMART" id="SM01052">
    <property type="entry name" value="CAP_GLY"/>
    <property type="match status" value="1"/>
</dbReference>
<dbReference type="Pfam" id="PF12455">
    <property type="entry name" value="Dynactin"/>
    <property type="match status" value="1"/>
</dbReference>
<dbReference type="GO" id="GO:0005814">
    <property type="term" value="C:centriole"/>
    <property type="evidence" value="ECO:0007669"/>
    <property type="project" value="UniProtKB-SubCell"/>
</dbReference>
<comment type="subcellular location">
    <subcellularLocation>
        <location evidence="3">Cytoplasm</location>
        <location evidence="3">Cell cortex</location>
    </subcellularLocation>
    <subcellularLocation>
        <location evidence="1">Cytoplasm</location>
        <location evidence="1">Cytoskeleton</location>
        <location evidence="1">Microtubule organizing center</location>
        <location evidence="1">Centrosome</location>
        <location evidence="1">Centriole</location>
    </subcellularLocation>
    <subcellularLocation>
        <location evidence="2">Cytoplasm</location>
        <location evidence="2">Cytoskeleton</location>
        <location evidence="2">Spindle</location>
    </subcellularLocation>
</comment>
<dbReference type="OrthoDB" id="2130750at2759"/>
<dbReference type="AlphaFoldDB" id="A0A9Q5I2D4"/>
<evidence type="ECO:0000256" key="8">
    <source>
        <dbReference type="ARBA" id="ARBA00022776"/>
    </source>
</evidence>
<feature type="domain" description="CAP-Gly" evidence="15">
    <location>
        <begin position="26"/>
        <end position="68"/>
    </location>
</feature>
<dbReference type="GO" id="GO:0051286">
    <property type="term" value="C:cell tip"/>
    <property type="evidence" value="ECO:0007669"/>
    <property type="project" value="TreeGrafter"/>
</dbReference>
<dbReference type="GO" id="GO:0051301">
    <property type="term" value="P:cell division"/>
    <property type="evidence" value="ECO:0007669"/>
    <property type="project" value="UniProtKB-KW"/>
</dbReference>
<comment type="caution">
    <text evidence="16">The sequence shown here is derived from an EMBL/GenBank/DDBJ whole genome shotgun (WGS) entry which is preliminary data.</text>
</comment>
<evidence type="ECO:0000259" key="15">
    <source>
        <dbReference type="PROSITE" id="PS50245"/>
    </source>
</evidence>
<accession>A0A9Q5I2D4</accession>
<evidence type="ECO:0000256" key="5">
    <source>
        <dbReference type="ARBA" id="ARBA00022490"/>
    </source>
</evidence>
<dbReference type="Pfam" id="PF01302">
    <property type="entry name" value="CAP_GLY"/>
    <property type="match status" value="1"/>
</dbReference>
<dbReference type="EMBL" id="LNZH02000134">
    <property type="protein sequence ID" value="OCB90384.1"/>
    <property type="molecule type" value="Genomic_DNA"/>
</dbReference>
<dbReference type="Proteomes" id="UP000757232">
    <property type="component" value="Unassembled WGS sequence"/>
</dbReference>
<evidence type="ECO:0000256" key="6">
    <source>
        <dbReference type="ARBA" id="ARBA00022618"/>
    </source>
</evidence>
<evidence type="ECO:0000256" key="14">
    <source>
        <dbReference type="SAM" id="MobiDB-lite"/>
    </source>
</evidence>